<dbReference type="Pfam" id="PF00270">
    <property type="entry name" value="DEAD"/>
    <property type="match status" value="2"/>
</dbReference>
<accession>A0A0L0SJZ3</accession>
<gene>
    <name evidence="14" type="ORF">AMAG_07916</name>
</gene>
<dbReference type="PROSITE" id="PS51192">
    <property type="entry name" value="HELICASE_ATP_BIND_1"/>
    <property type="match status" value="1"/>
</dbReference>
<dbReference type="GO" id="GO:0016887">
    <property type="term" value="F:ATP hydrolysis activity"/>
    <property type="evidence" value="ECO:0007669"/>
    <property type="project" value="RHEA"/>
</dbReference>
<feature type="compositionally biased region" description="Low complexity" evidence="11">
    <location>
        <begin position="70"/>
        <end position="85"/>
    </location>
</feature>
<dbReference type="Gene3D" id="3.40.50.300">
    <property type="entry name" value="P-loop containing nucleotide triphosphate hydrolases"/>
    <property type="match status" value="2"/>
</dbReference>
<dbReference type="GO" id="GO:0005524">
    <property type="term" value="F:ATP binding"/>
    <property type="evidence" value="ECO:0007669"/>
    <property type="project" value="UniProtKB-UniRule"/>
</dbReference>
<dbReference type="PROSITE" id="PS51194">
    <property type="entry name" value="HELICASE_CTER"/>
    <property type="match status" value="1"/>
</dbReference>
<dbReference type="Proteomes" id="UP000054350">
    <property type="component" value="Unassembled WGS sequence"/>
</dbReference>
<evidence type="ECO:0000256" key="10">
    <source>
        <dbReference type="RuleBase" id="RU365068"/>
    </source>
</evidence>
<protein>
    <recommendedName>
        <fullName evidence="10">ATP-dependent RNA helicase</fullName>
        <ecNumber evidence="10">3.6.4.13</ecNumber>
    </recommendedName>
</protein>
<dbReference type="AlphaFoldDB" id="A0A0L0SJZ3"/>
<dbReference type="OrthoDB" id="422663at2759"/>
<dbReference type="SUPFAM" id="SSF52540">
    <property type="entry name" value="P-loop containing nucleoside triphosphate hydrolases"/>
    <property type="match status" value="1"/>
</dbReference>
<dbReference type="InterPro" id="IPR000629">
    <property type="entry name" value="RNA-helicase_DEAD-box_CS"/>
</dbReference>
<evidence type="ECO:0000259" key="13">
    <source>
        <dbReference type="PROSITE" id="PS51194"/>
    </source>
</evidence>
<dbReference type="Pfam" id="PF00271">
    <property type="entry name" value="Helicase_C"/>
    <property type="match status" value="1"/>
</dbReference>
<comment type="catalytic activity">
    <reaction evidence="10">
        <text>ATP + H2O = ADP + phosphate + H(+)</text>
        <dbReference type="Rhea" id="RHEA:13065"/>
        <dbReference type="ChEBI" id="CHEBI:15377"/>
        <dbReference type="ChEBI" id="CHEBI:15378"/>
        <dbReference type="ChEBI" id="CHEBI:30616"/>
        <dbReference type="ChEBI" id="CHEBI:43474"/>
        <dbReference type="ChEBI" id="CHEBI:456216"/>
        <dbReference type="EC" id="3.6.4.13"/>
    </reaction>
</comment>
<feature type="domain" description="Helicase ATP-binding" evidence="12">
    <location>
        <begin position="135"/>
        <end position="372"/>
    </location>
</feature>
<dbReference type="InterPro" id="IPR027417">
    <property type="entry name" value="P-loop_NTPase"/>
</dbReference>
<dbReference type="GO" id="GO:0005730">
    <property type="term" value="C:nucleolus"/>
    <property type="evidence" value="ECO:0007669"/>
    <property type="project" value="UniProtKB-SubCell"/>
</dbReference>
<evidence type="ECO:0000256" key="7">
    <source>
        <dbReference type="ARBA" id="ARBA00022840"/>
    </source>
</evidence>
<evidence type="ECO:0000313" key="14">
    <source>
        <dbReference type="EMBL" id="KNE62730.1"/>
    </source>
</evidence>
<keyword evidence="5 9" id="KW-0378">Hydrolase</keyword>
<comment type="similarity">
    <text evidence="9">Belongs to the DEAD box helicase family.</text>
</comment>
<name>A0A0L0SJZ3_ALLM3</name>
<dbReference type="EMBL" id="GG745340">
    <property type="protein sequence ID" value="KNE62730.1"/>
    <property type="molecule type" value="Genomic_DNA"/>
</dbReference>
<dbReference type="InterPro" id="IPR014001">
    <property type="entry name" value="Helicase_ATP-bd"/>
</dbReference>
<dbReference type="Pfam" id="PF13959">
    <property type="entry name" value="CTE_SPB4"/>
    <property type="match status" value="1"/>
</dbReference>
<feature type="region of interest" description="Disordered" evidence="11">
    <location>
        <begin position="320"/>
        <end position="339"/>
    </location>
</feature>
<dbReference type="OMA" id="AVHIKAD"/>
<dbReference type="InterPro" id="IPR025313">
    <property type="entry name" value="SPB4-like_CTE"/>
</dbReference>
<comment type="subcellular location">
    <subcellularLocation>
        <location evidence="1">Nucleus</location>
        <location evidence="1">Nucleolus</location>
    </subcellularLocation>
</comment>
<dbReference type="InterPro" id="IPR011545">
    <property type="entry name" value="DEAD/DEAH_box_helicase_dom"/>
</dbReference>
<feature type="compositionally biased region" description="Pro residues" evidence="11">
    <location>
        <begin position="327"/>
        <end position="337"/>
    </location>
</feature>
<evidence type="ECO:0000256" key="3">
    <source>
        <dbReference type="ARBA" id="ARBA00022552"/>
    </source>
</evidence>
<evidence type="ECO:0000256" key="11">
    <source>
        <dbReference type="SAM" id="MobiDB-lite"/>
    </source>
</evidence>
<keyword evidence="4 9" id="KW-0547">Nucleotide-binding</keyword>
<dbReference type="GO" id="GO:0006364">
    <property type="term" value="P:rRNA processing"/>
    <property type="evidence" value="ECO:0007669"/>
    <property type="project" value="UniProtKB-KW"/>
</dbReference>
<evidence type="ECO:0000256" key="8">
    <source>
        <dbReference type="ARBA" id="ARBA00022884"/>
    </source>
</evidence>
<dbReference type="PROSITE" id="PS00039">
    <property type="entry name" value="DEAD_ATP_HELICASE"/>
    <property type="match status" value="1"/>
</dbReference>
<dbReference type="VEuPathDB" id="FungiDB:AMAG_07916"/>
<dbReference type="SMART" id="SM00487">
    <property type="entry name" value="DEXDc"/>
    <property type="match status" value="1"/>
</dbReference>
<feature type="domain" description="Helicase C-terminal" evidence="13">
    <location>
        <begin position="381"/>
        <end position="555"/>
    </location>
</feature>
<evidence type="ECO:0000256" key="9">
    <source>
        <dbReference type="RuleBase" id="RU000492"/>
    </source>
</evidence>
<evidence type="ECO:0000256" key="5">
    <source>
        <dbReference type="ARBA" id="ARBA00022801"/>
    </source>
</evidence>
<evidence type="ECO:0000259" key="12">
    <source>
        <dbReference type="PROSITE" id="PS51192"/>
    </source>
</evidence>
<feature type="region of interest" description="Disordered" evidence="11">
    <location>
        <begin position="211"/>
        <end position="234"/>
    </location>
</feature>
<evidence type="ECO:0000313" key="15">
    <source>
        <dbReference type="Proteomes" id="UP000054350"/>
    </source>
</evidence>
<dbReference type="SMART" id="SM00490">
    <property type="entry name" value="HELICc"/>
    <property type="match status" value="1"/>
</dbReference>
<keyword evidence="7 9" id="KW-0067">ATP-binding</keyword>
<evidence type="ECO:0000256" key="6">
    <source>
        <dbReference type="ARBA" id="ARBA00022806"/>
    </source>
</evidence>
<sequence length="728" mass="77580">MNPFQPAGDDDYDFDGFFGHAAAPKSKPAPPSAPAHAQKPAAGSKPAPTAKRTKDASGKPVTGAKAAKRAASSTPATADADSPPSIIATIPDATPTLDDSPSFTDLGVPTVLAAHLRTRLEITEPTRVQTAVLRALQLHPGRDLAIQSETGSGKTLSFVLPILQALLFSDADDAKLSRAIGPVALILAPTRELALQIHGVVEAVANMSARSTTADSEGGDGEAGDVEKPTPAPGMRVPRHWLVSSVIVGGEKKKAEKARIRKGVNILVSTPGRFLDHLRTTRCLDVSCVRWIVLDEADRLLDLGFERDLKAIFAHLHGRDESANPTTTPPRPLPPAPSTAWPARRQVFLCSATIDKVAHLAQWVLSDPVRVSGTTSKGPAQLVHEYVEVPVKLKFLALAVTLLAMARNIAHGGTPAPRKAIIFFSTRAAVDFYHAAVAHLFSADLAVHKLHGSMDANERKSTMASFNAKSPTTRHVLITTDVAARGLDLAGVDLIVQYDAPADVAEYVHRVGRTARAGRKGAAVLFLAPHEVEFATTVLADDGMKKVDLPERAARALKVTPDTWERTAVRKWGMPLEDWVWRDKHAKRLATEGFQGYVKGYATYPAALKSIFHVRKLHLGHLAKSFGLRDAPAQLAQIMGGQRQQQGEGGAAEGATSRKAKRAKADADDGGDEQPGAKRVKKVHADGIESYAKGADETVHRHLAAEFDSGAGYALGGKKKGKGKGGRK</sequence>
<dbReference type="SMART" id="SM01178">
    <property type="entry name" value="DUF4217"/>
    <property type="match status" value="1"/>
</dbReference>
<comment type="domain">
    <text evidence="10">The Q motif is unique to and characteristic of the DEAD box family of RNA helicases and controls ATP binding and hydrolysis.</text>
</comment>
<evidence type="ECO:0000256" key="1">
    <source>
        <dbReference type="ARBA" id="ARBA00004604"/>
    </source>
</evidence>
<keyword evidence="8 10" id="KW-0694">RNA-binding</keyword>
<keyword evidence="3" id="KW-0698">rRNA processing</keyword>
<keyword evidence="6 9" id="KW-0347">Helicase</keyword>
<feature type="region of interest" description="Disordered" evidence="11">
    <location>
        <begin position="1"/>
        <end position="102"/>
    </location>
</feature>
<organism evidence="14 15">
    <name type="scientific">Allomyces macrogynus (strain ATCC 38327)</name>
    <name type="common">Allomyces javanicus var. macrogynus</name>
    <dbReference type="NCBI Taxonomy" id="578462"/>
    <lineage>
        <taxon>Eukaryota</taxon>
        <taxon>Fungi</taxon>
        <taxon>Fungi incertae sedis</taxon>
        <taxon>Blastocladiomycota</taxon>
        <taxon>Blastocladiomycetes</taxon>
        <taxon>Blastocladiales</taxon>
        <taxon>Blastocladiaceae</taxon>
        <taxon>Allomyces</taxon>
    </lineage>
</organism>
<proteinExistence type="inferred from homology"/>
<feature type="compositionally biased region" description="Low complexity" evidence="11">
    <location>
        <begin position="15"/>
        <end position="26"/>
    </location>
</feature>
<feature type="region of interest" description="Disordered" evidence="11">
    <location>
        <begin position="639"/>
        <end position="685"/>
    </location>
</feature>
<reference evidence="14 15" key="1">
    <citation type="submission" date="2009-11" db="EMBL/GenBank/DDBJ databases">
        <title>Annotation of Allomyces macrogynus ATCC 38327.</title>
        <authorList>
            <consortium name="The Broad Institute Genome Sequencing Platform"/>
            <person name="Russ C."/>
            <person name="Cuomo C."/>
            <person name="Burger G."/>
            <person name="Gray M.W."/>
            <person name="Holland P.W.H."/>
            <person name="King N."/>
            <person name="Lang F.B.F."/>
            <person name="Roger A.J."/>
            <person name="Ruiz-Trillo I."/>
            <person name="Young S.K."/>
            <person name="Zeng Q."/>
            <person name="Gargeya S."/>
            <person name="Fitzgerald M."/>
            <person name="Haas B."/>
            <person name="Abouelleil A."/>
            <person name="Alvarado L."/>
            <person name="Arachchi H.M."/>
            <person name="Berlin A."/>
            <person name="Chapman S.B."/>
            <person name="Gearin G."/>
            <person name="Goldberg J."/>
            <person name="Griggs A."/>
            <person name="Gujja S."/>
            <person name="Hansen M."/>
            <person name="Heiman D."/>
            <person name="Howarth C."/>
            <person name="Larimer J."/>
            <person name="Lui A."/>
            <person name="MacDonald P.J.P."/>
            <person name="McCowen C."/>
            <person name="Montmayeur A."/>
            <person name="Murphy C."/>
            <person name="Neiman D."/>
            <person name="Pearson M."/>
            <person name="Priest M."/>
            <person name="Roberts A."/>
            <person name="Saif S."/>
            <person name="Shea T."/>
            <person name="Sisk P."/>
            <person name="Stolte C."/>
            <person name="Sykes S."/>
            <person name="Wortman J."/>
            <person name="Nusbaum C."/>
            <person name="Birren B."/>
        </authorList>
    </citation>
    <scope>NUCLEOTIDE SEQUENCE [LARGE SCALE GENOMIC DNA]</scope>
    <source>
        <strain evidence="14 15">ATCC 38327</strain>
    </source>
</reference>
<dbReference type="GO" id="GO:0003724">
    <property type="term" value="F:RNA helicase activity"/>
    <property type="evidence" value="ECO:0007669"/>
    <property type="project" value="UniProtKB-EC"/>
</dbReference>
<keyword evidence="15" id="KW-1185">Reference proteome</keyword>
<dbReference type="InterPro" id="IPR001650">
    <property type="entry name" value="Helicase_C-like"/>
</dbReference>
<dbReference type="CDD" id="cd18787">
    <property type="entry name" value="SF2_C_DEAD"/>
    <property type="match status" value="1"/>
</dbReference>
<dbReference type="PANTHER" id="PTHR24031">
    <property type="entry name" value="RNA HELICASE"/>
    <property type="match status" value="1"/>
</dbReference>
<keyword evidence="2" id="KW-0690">Ribosome biogenesis</keyword>
<dbReference type="STRING" id="578462.A0A0L0SJZ3"/>
<evidence type="ECO:0000256" key="4">
    <source>
        <dbReference type="ARBA" id="ARBA00022741"/>
    </source>
</evidence>
<evidence type="ECO:0000256" key="2">
    <source>
        <dbReference type="ARBA" id="ARBA00022517"/>
    </source>
</evidence>
<dbReference type="eggNOG" id="KOG0348">
    <property type="taxonomic scope" value="Eukaryota"/>
</dbReference>
<dbReference type="EC" id="3.6.4.13" evidence="10"/>
<dbReference type="GO" id="GO:0003723">
    <property type="term" value="F:RNA binding"/>
    <property type="evidence" value="ECO:0007669"/>
    <property type="project" value="UniProtKB-UniRule"/>
</dbReference>
<comment type="function">
    <text evidence="10">RNA helicase.</text>
</comment>
<reference evidence="15" key="2">
    <citation type="submission" date="2009-11" db="EMBL/GenBank/DDBJ databases">
        <title>The Genome Sequence of Allomyces macrogynus strain ATCC 38327.</title>
        <authorList>
            <consortium name="The Broad Institute Genome Sequencing Platform"/>
            <person name="Russ C."/>
            <person name="Cuomo C."/>
            <person name="Shea T."/>
            <person name="Young S.K."/>
            <person name="Zeng Q."/>
            <person name="Koehrsen M."/>
            <person name="Haas B."/>
            <person name="Borodovsky M."/>
            <person name="Guigo R."/>
            <person name="Alvarado L."/>
            <person name="Berlin A."/>
            <person name="Borenstein D."/>
            <person name="Chen Z."/>
            <person name="Engels R."/>
            <person name="Freedman E."/>
            <person name="Gellesch M."/>
            <person name="Goldberg J."/>
            <person name="Griggs A."/>
            <person name="Gujja S."/>
            <person name="Heiman D."/>
            <person name="Hepburn T."/>
            <person name="Howarth C."/>
            <person name="Jen D."/>
            <person name="Larson L."/>
            <person name="Lewis B."/>
            <person name="Mehta T."/>
            <person name="Park D."/>
            <person name="Pearson M."/>
            <person name="Roberts A."/>
            <person name="Saif S."/>
            <person name="Shenoy N."/>
            <person name="Sisk P."/>
            <person name="Stolte C."/>
            <person name="Sykes S."/>
            <person name="Walk T."/>
            <person name="White J."/>
            <person name="Yandava C."/>
            <person name="Burger G."/>
            <person name="Gray M.W."/>
            <person name="Holland P.W.H."/>
            <person name="King N."/>
            <person name="Lang F.B.F."/>
            <person name="Roger A.J."/>
            <person name="Ruiz-Trillo I."/>
            <person name="Lander E."/>
            <person name="Nusbaum C."/>
        </authorList>
    </citation>
    <scope>NUCLEOTIDE SEQUENCE [LARGE SCALE GENOMIC DNA]</scope>
    <source>
        <strain evidence="15">ATCC 38327</strain>
    </source>
</reference>